<comment type="similarity">
    <text evidence="2">Belongs to the Ro 60 kDa family.</text>
</comment>
<sequence length="516" mass="55553">MANASLFASLKAVLPTTTRNAAGGAAYALSDAEALAQMAVTGTFGGMFYTQPQQELAQVLKLAEAVSPQMLAQTAIYARESGYMKDMPAVLLAVLARRDPALFRKAFARVVDNGKMLRSFVQVVRSGQTGRRSLGSAPKAMVQNWLNGASDWALLNARIGGNPTLADVIKMVHPKPQTPEREALFAWIVGRPCEAALLPQAVQDWLAFRETGQGEVPDVPFQMLTQLPLTPEQWGQVARNGSWQMVRQGLNMLLRNGAFADPEVVVRVADLLRNPEAIAKARAFPYQLMVAAQNISPEMPVPIVEALYEAMEHAVANVPSVPGRVVVCPDVSGSMLCPVTGYRRGASTAVRCVDVAALVAAAVLRANRGAHVLPFEVRVREASLRAQDTVLTNAERLAALAGGGTNCAAPLRWLNDRGEAPDLVVMVSDNESWLGGDFGNQGTPALREWDVLKRRNPRARLVCLDIAPYATTQVPSRPDVLNIGGFSDVVWDQIAMFAKGQSGGADWLARIGSIEV</sequence>
<dbReference type="STRING" id="441103.TRN7648_03120"/>
<dbReference type="PROSITE" id="PS50988">
    <property type="entry name" value="TROVE"/>
    <property type="match status" value="1"/>
</dbReference>
<evidence type="ECO:0000256" key="3">
    <source>
        <dbReference type="ARBA" id="ARBA00022490"/>
    </source>
</evidence>
<dbReference type="PANTHER" id="PTHR14202:SF0">
    <property type="entry name" value="RNA-BINDING PROTEIN RO60"/>
    <property type="match status" value="1"/>
</dbReference>
<keyword evidence="5" id="KW-0694">RNA-binding</keyword>
<protein>
    <submittedName>
        <fullName evidence="8">Ro sixty-related protein</fullName>
    </submittedName>
</protein>
<dbReference type="EMBL" id="CYSE01000006">
    <property type="protein sequence ID" value="CUH80729.1"/>
    <property type="molecule type" value="Genomic_DNA"/>
</dbReference>
<dbReference type="AlphaFoldDB" id="A0A0N7M0K6"/>
<keyword evidence="3" id="KW-0963">Cytoplasm</keyword>
<evidence type="ECO:0000313" key="8">
    <source>
        <dbReference type="EMBL" id="CUH80729.1"/>
    </source>
</evidence>
<dbReference type="InterPro" id="IPR056800">
    <property type="entry name" value="vWA_Ro60"/>
</dbReference>
<dbReference type="Gene3D" id="3.40.50.410">
    <property type="entry name" value="von Willebrand factor, type A domain"/>
    <property type="match status" value="1"/>
</dbReference>
<dbReference type="InterPro" id="IPR040322">
    <property type="entry name" value="TROVE2"/>
</dbReference>
<name>A0A0N7M0K6_9RHOB</name>
<dbReference type="GO" id="GO:1990904">
    <property type="term" value="C:ribonucleoprotein complex"/>
    <property type="evidence" value="ECO:0007669"/>
    <property type="project" value="UniProtKB-KW"/>
</dbReference>
<evidence type="ECO:0000313" key="9">
    <source>
        <dbReference type="Proteomes" id="UP000054935"/>
    </source>
</evidence>
<proteinExistence type="inferred from homology"/>
<organism evidence="8 9">
    <name type="scientific">Tropicibacter naphthalenivorans</name>
    <dbReference type="NCBI Taxonomy" id="441103"/>
    <lineage>
        <taxon>Bacteria</taxon>
        <taxon>Pseudomonadati</taxon>
        <taxon>Pseudomonadota</taxon>
        <taxon>Alphaproteobacteria</taxon>
        <taxon>Rhodobacterales</taxon>
        <taxon>Roseobacteraceae</taxon>
        <taxon>Tropicibacter</taxon>
    </lineage>
</organism>
<evidence type="ECO:0000256" key="2">
    <source>
        <dbReference type="ARBA" id="ARBA00007814"/>
    </source>
</evidence>
<dbReference type="PANTHER" id="PTHR14202">
    <property type="entry name" value="60 KDA RIBONUCLEOPROTEIN SSA/RO"/>
    <property type="match status" value="1"/>
</dbReference>
<keyword evidence="4" id="KW-0479">Metal-binding</keyword>
<evidence type="ECO:0000256" key="6">
    <source>
        <dbReference type="ARBA" id="ARBA00023274"/>
    </source>
</evidence>
<evidence type="ECO:0000256" key="4">
    <source>
        <dbReference type="ARBA" id="ARBA00022723"/>
    </source>
</evidence>
<comment type="subcellular location">
    <subcellularLocation>
        <location evidence="1">Cytoplasm</location>
    </subcellularLocation>
</comment>
<gene>
    <name evidence="8" type="primary">rsr</name>
    <name evidence="8" type="ORF">TRN7648_03120</name>
</gene>
<evidence type="ECO:0000259" key="7">
    <source>
        <dbReference type="PROSITE" id="PS50988"/>
    </source>
</evidence>
<keyword evidence="9" id="KW-1185">Reference proteome</keyword>
<dbReference type="InterPro" id="IPR008858">
    <property type="entry name" value="TROVE_dom"/>
</dbReference>
<evidence type="ECO:0000256" key="5">
    <source>
        <dbReference type="ARBA" id="ARBA00022884"/>
    </source>
</evidence>
<dbReference type="GO" id="GO:0003723">
    <property type="term" value="F:RNA binding"/>
    <property type="evidence" value="ECO:0007669"/>
    <property type="project" value="UniProtKB-KW"/>
</dbReference>
<reference evidence="8 9" key="1">
    <citation type="submission" date="2015-09" db="EMBL/GenBank/DDBJ databases">
        <authorList>
            <consortium name="Swine Surveillance"/>
        </authorList>
    </citation>
    <scope>NUCLEOTIDE SEQUENCE [LARGE SCALE GENOMIC DNA]</scope>
    <source>
        <strain evidence="8 9">CECT 7648</strain>
    </source>
</reference>
<dbReference type="RefSeq" id="WP_058248583.1">
    <property type="nucleotide sequence ID" value="NZ_CYSE01000006.1"/>
</dbReference>
<dbReference type="SUPFAM" id="SSF53300">
    <property type="entry name" value="vWA-like"/>
    <property type="match status" value="1"/>
</dbReference>
<evidence type="ECO:0000256" key="1">
    <source>
        <dbReference type="ARBA" id="ARBA00004496"/>
    </source>
</evidence>
<dbReference type="InterPro" id="IPR036465">
    <property type="entry name" value="vWFA_dom_sf"/>
</dbReference>
<dbReference type="GO" id="GO:0005737">
    <property type="term" value="C:cytoplasm"/>
    <property type="evidence" value="ECO:0007669"/>
    <property type="project" value="UniProtKB-SubCell"/>
</dbReference>
<accession>A0A0N7M0K6</accession>
<dbReference type="SUPFAM" id="SSF140864">
    <property type="entry name" value="TROVE domain-like"/>
    <property type="match status" value="1"/>
</dbReference>
<dbReference type="Pfam" id="PF25045">
    <property type="entry name" value="vWA_Ro60"/>
    <property type="match status" value="1"/>
</dbReference>
<dbReference type="GO" id="GO:0046872">
    <property type="term" value="F:metal ion binding"/>
    <property type="evidence" value="ECO:0007669"/>
    <property type="project" value="UniProtKB-KW"/>
</dbReference>
<dbReference type="OrthoDB" id="208855at2"/>
<keyword evidence="6" id="KW-0687">Ribonucleoprotein</keyword>
<dbReference type="Proteomes" id="UP000054935">
    <property type="component" value="Unassembled WGS sequence"/>
</dbReference>
<feature type="domain" description="TROVE" evidence="7">
    <location>
        <begin position="18"/>
        <end position="323"/>
    </location>
</feature>
<dbReference type="InterPro" id="IPR037214">
    <property type="entry name" value="TROVE_dom_sf"/>
</dbReference>